<dbReference type="RefSeq" id="WP_154265918.1">
    <property type="nucleotide sequence ID" value="NZ_WKQM01000028.1"/>
</dbReference>
<evidence type="ECO:0000313" key="2">
    <source>
        <dbReference type="EMBL" id="MSC52556.1"/>
    </source>
</evidence>
<organism evidence="2 3">
    <name type="scientific">Faecalibacterium prausnitzii</name>
    <dbReference type="NCBI Taxonomy" id="853"/>
    <lineage>
        <taxon>Bacteria</taxon>
        <taxon>Bacillati</taxon>
        <taxon>Bacillota</taxon>
        <taxon>Clostridia</taxon>
        <taxon>Eubacteriales</taxon>
        <taxon>Oscillospiraceae</taxon>
        <taxon>Faecalibacterium</taxon>
    </lineage>
</organism>
<dbReference type="Proteomes" id="UP000462091">
    <property type="component" value="Unassembled WGS sequence"/>
</dbReference>
<dbReference type="InterPro" id="IPR003959">
    <property type="entry name" value="ATPase_AAA_core"/>
</dbReference>
<dbReference type="GO" id="GO:0005524">
    <property type="term" value="F:ATP binding"/>
    <property type="evidence" value="ECO:0007669"/>
    <property type="project" value="InterPro"/>
</dbReference>
<dbReference type="EMBL" id="WKQM01000028">
    <property type="protein sequence ID" value="MSC52556.1"/>
    <property type="molecule type" value="Genomic_DNA"/>
</dbReference>
<name>A0A844DHP4_9FIRM</name>
<sequence length="112" mass="13197">VVVDELDAKLHPKLLRYVIQMFKNPELNKKGAQLLFSSHDLTTMKNTVFRRDEIWFAAMNDNHESEIYSLYEFRQEDNTRVKSTAAFDKQYLEGRYGADPYLSNMLTGRDWA</sequence>
<feature type="domain" description="ATPase AAA-type core" evidence="1">
    <location>
        <begin position="1"/>
        <end position="43"/>
    </location>
</feature>
<accession>A0A844DHP4</accession>
<protein>
    <submittedName>
        <fullName evidence="2">AAA family ATPase</fullName>
    </submittedName>
</protein>
<gene>
    <name evidence="2" type="ORF">GKE10_11750</name>
</gene>
<evidence type="ECO:0000313" key="3">
    <source>
        <dbReference type="Proteomes" id="UP000462091"/>
    </source>
</evidence>
<dbReference type="Gene3D" id="3.40.50.300">
    <property type="entry name" value="P-loop containing nucleotide triphosphate hydrolases"/>
    <property type="match status" value="1"/>
</dbReference>
<dbReference type="PANTHER" id="PTHR40396">
    <property type="entry name" value="ATPASE-LIKE PROTEIN"/>
    <property type="match status" value="1"/>
</dbReference>
<dbReference type="Pfam" id="PF13304">
    <property type="entry name" value="AAA_21"/>
    <property type="match status" value="1"/>
</dbReference>
<proteinExistence type="predicted"/>
<dbReference type="InterPro" id="IPR027417">
    <property type="entry name" value="P-loop_NTPase"/>
</dbReference>
<dbReference type="AlphaFoldDB" id="A0A844DHP4"/>
<dbReference type="PANTHER" id="PTHR40396:SF1">
    <property type="entry name" value="ATPASE AAA-TYPE CORE DOMAIN-CONTAINING PROTEIN"/>
    <property type="match status" value="1"/>
</dbReference>
<reference evidence="2 3" key="1">
    <citation type="journal article" date="2019" name="Nat. Med.">
        <title>A library of human gut bacterial isolates paired with longitudinal multiomics data enables mechanistic microbiome research.</title>
        <authorList>
            <person name="Poyet M."/>
            <person name="Groussin M."/>
            <person name="Gibbons S.M."/>
            <person name="Avila-Pacheco J."/>
            <person name="Jiang X."/>
            <person name="Kearney S.M."/>
            <person name="Perrotta A.R."/>
            <person name="Berdy B."/>
            <person name="Zhao S."/>
            <person name="Lieberman T.D."/>
            <person name="Swanson P.K."/>
            <person name="Smith M."/>
            <person name="Roesemann S."/>
            <person name="Alexander J.E."/>
            <person name="Rich S.A."/>
            <person name="Livny J."/>
            <person name="Vlamakis H."/>
            <person name="Clish C."/>
            <person name="Bullock K."/>
            <person name="Deik A."/>
            <person name="Scott J."/>
            <person name="Pierce K.A."/>
            <person name="Xavier R.J."/>
            <person name="Alm E.J."/>
        </authorList>
    </citation>
    <scope>NUCLEOTIDE SEQUENCE [LARGE SCALE GENOMIC DNA]</scope>
    <source>
        <strain evidence="2 3">BIOML-B1</strain>
    </source>
</reference>
<dbReference type="GO" id="GO:0016887">
    <property type="term" value="F:ATP hydrolysis activity"/>
    <property type="evidence" value="ECO:0007669"/>
    <property type="project" value="InterPro"/>
</dbReference>
<feature type="non-terminal residue" evidence="2">
    <location>
        <position position="1"/>
    </location>
</feature>
<evidence type="ECO:0000259" key="1">
    <source>
        <dbReference type="Pfam" id="PF13304"/>
    </source>
</evidence>
<comment type="caution">
    <text evidence="2">The sequence shown here is derived from an EMBL/GenBank/DDBJ whole genome shotgun (WGS) entry which is preliminary data.</text>
</comment>